<evidence type="ECO:0000313" key="3">
    <source>
        <dbReference type="Proteomes" id="UP000694843"/>
    </source>
</evidence>
<organism evidence="3 4">
    <name type="scientific">Hyalella azteca</name>
    <name type="common">Amphipod</name>
    <dbReference type="NCBI Taxonomy" id="294128"/>
    <lineage>
        <taxon>Eukaryota</taxon>
        <taxon>Metazoa</taxon>
        <taxon>Ecdysozoa</taxon>
        <taxon>Arthropoda</taxon>
        <taxon>Crustacea</taxon>
        <taxon>Multicrustacea</taxon>
        <taxon>Malacostraca</taxon>
        <taxon>Eumalacostraca</taxon>
        <taxon>Peracarida</taxon>
        <taxon>Amphipoda</taxon>
        <taxon>Senticaudata</taxon>
        <taxon>Talitrida</taxon>
        <taxon>Talitroidea</taxon>
        <taxon>Hyalellidae</taxon>
        <taxon>Hyalella</taxon>
    </lineage>
</organism>
<dbReference type="AlphaFoldDB" id="A0A8B7PPJ7"/>
<evidence type="ECO:0000256" key="2">
    <source>
        <dbReference type="SAM" id="MobiDB-lite"/>
    </source>
</evidence>
<dbReference type="Proteomes" id="UP000694843">
    <property type="component" value="Unplaced"/>
</dbReference>
<dbReference type="OrthoDB" id="10263222at2759"/>
<proteinExistence type="predicted"/>
<name>A0A8B7PPJ7_HYAAZ</name>
<evidence type="ECO:0000256" key="1">
    <source>
        <dbReference type="SAM" id="Coils"/>
    </source>
</evidence>
<keyword evidence="1" id="KW-0175">Coiled coil</keyword>
<feature type="compositionally biased region" description="Polar residues" evidence="2">
    <location>
        <begin position="611"/>
        <end position="641"/>
    </location>
</feature>
<sequence>MSSNSICSAPFSPWINANEWLMVYDQLMDSNVASWTSAHQTLSSWVSCTDRTPEHVYATLPVLAARCTLQSTELCSAPGASTHLNLPGPITSGSLICLVVNNAVIEFINIFVKGVESISLSNGRLDSLQQMASEAGLPPDLIPLRNSLVHSTDHFDTSTYLLHSQVVDIMWNYLKEKYWDVEYLVLQRRCELLASVENDGSVIEGTSSQLTSIVQTILATVQSQNSNKKVLSNAPVLFRSLKEALLESLNNIEVFIMEGQVLDYDGRVQNVLKILVEDFLLAPSFGQFILKEQASCSCGSRIDLSRVLLKKLLVGILTKAPERRVPKLVGLRTNIKPSKAEHYRQNVGCANHVFAILLEHINSGSDCSSLALEWFKLLLSNCAPYEFPDSSSCLKCGEHNLFLSDVKVASVKEPQTGCSLRGKAVPNVLWSSLISVMLTGSNEQLVQEAARLVEACISAMQDSEVRCLGRAVREEQDQLRILEQQINSGLTQGEAEYRLWSASHPPTHPQAKKAGFLRLIDRTRQQLHYKDEALHVIGSRFACVPLGDLIIKPENDRPLSCKTASLMDVVTSSDGLKTLAAADGNPDEDIVPLNQAANERKRKFNRDESPSAGNTSSCITKNKKTVLNSSLFNTQTKVVNQRNKRKRERKKEINERRNGNKK</sequence>
<keyword evidence="3" id="KW-1185">Reference proteome</keyword>
<accession>A0A8B7PPJ7</accession>
<dbReference type="GeneID" id="108683338"/>
<dbReference type="GO" id="GO:0090730">
    <property type="term" value="C:Las1 complex"/>
    <property type="evidence" value="ECO:0007669"/>
    <property type="project" value="InterPro"/>
</dbReference>
<evidence type="ECO:0000313" key="4">
    <source>
        <dbReference type="RefSeq" id="XP_018028134.1"/>
    </source>
</evidence>
<dbReference type="GO" id="GO:0004519">
    <property type="term" value="F:endonuclease activity"/>
    <property type="evidence" value="ECO:0007669"/>
    <property type="project" value="InterPro"/>
</dbReference>
<dbReference type="KEGG" id="hazt:108683338"/>
<feature type="region of interest" description="Disordered" evidence="2">
    <location>
        <begin position="600"/>
        <end position="662"/>
    </location>
</feature>
<feature type="compositionally biased region" description="Basic and acidic residues" evidence="2">
    <location>
        <begin position="650"/>
        <end position="662"/>
    </location>
</feature>
<gene>
    <name evidence="4" type="primary">LOC108683338</name>
</gene>
<dbReference type="Pfam" id="PF04031">
    <property type="entry name" value="Las1"/>
    <property type="match status" value="1"/>
</dbReference>
<dbReference type="InterPro" id="IPR007174">
    <property type="entry name" value="Las1"/>
</dbReference>
<protein>
    <submittedName>
        <fullName evidence="4">Uncharacterized protein LOC108683338</fullName>
    </submittedName>
</protein>
<dbReference type="GO" id="GO:0006364">
    <property type="term" value="P:rRNA processing"/>
    <property type="evidence" value="ECO:0007669"/>
    <property type="project" value="InterPro"/>
</dbReference>
<dbReference type="RefSeq" id="XP_018028134.1">
    <property type="nucleotide sequence ID" value="XM_018172645.2"/>
</dbReference>
<reference evidence="4" key="1">
    <citation type="submission" date="2025-08" db="UniProtKB">
        <authorList>
            <consortium name="RefSeq"/>
        </authorList>
    </citation>
    <scope>IDENTIFICATION</scope>
    <source>
        <tissue evidence="4">Whole organism</tissue>
    </source>
</reference>
<feature type="coiled-coil region" evidence="1">
    <location>
        <begin position="465"/>
        <end position="492"/>
    </location>
</feature>